<sequence>MSSLVKLENLFDASFSPRPLPHIPHDVALSVAYPPGAGSSGSSSSSASSIHNSPPLAHADTIIVYCPQIPDPDCPIRLVRNAQGRLRFDVVSHRALRVDHPFVLQIVCFRIDPSGRCSHCAEFHLRCDFSSGWGVCCGGCHLLGSTDCEHSDREVFLINLREFRDRYLHDHWRRVEADLADGLPASLVKSRYEEGVAWFHRGAQGAINRFEMLREIVRPLARRGYADWIDATDDTAYLSRCLSHAIEHGLHPRIRKMLSDRISFLSSSPVHPSRSPSPSALEAVLGEKCIVKRLLSEIGNIEPWSLNIDASSGARLHTRRIVSFSMTSNVVFPLLPPGYHAEVAQTGCFKRVFDSGAPPTNPTVEHILEDMATECDGPFKKHGLFCSGCVAAHKSNCAFADPLTLLDQVVLPWTRCYLKDVARDVVHDLSTGSLPSVAHAEDVWVGYMDYVKWIVQGVFDAFQSNLVLSRSVITAHERISAAEDFIVDAKDTFEILIDALEDLTPAGASRLQKLSTNLLDDAKTIAEVAETLF</sequence>
<dbReference type="EMBL" id="DF838946">
    <property type="protein sequence ID" value="GAT43390.1"/>
    <property type="molecule type" value="Genomic_DNA"/>
</dbReference>
<protein>
    <submittedName>
        <fullName evidence="1">Uncharacterized protein</fullName>
    </submittedName>
</protein>
<keyword evidence="2" id="KW-1185">Reference proteome</keyword>
<organism evidence="1 2">
    <name type="scientific">Mycena chlorophos</name>
    <name type="common">Agaric fungus</name>
    <name type="synonym">Agaricus chlorophos</name>
    <dbReference type="NCBI Taxonomy" id="658473"/>
    <lineage>
        <taxon>Eukaryota</taxon>
        <taxon>Fungi</taxon>
        <taxon>Dikarya</taxon>
        <taxon>Basidiomycota</taxon>
        <taxon>Agaricomycotina</taxon>
        <taxon>Agaricomycetes</taxon>
        <taxon>Agaricomycetidae</taxon>
        <taxon>Agaricales</taxon>
        <taxon>Marasmiineae</taxon>
        <taxon>Mycenaceae</taxon>
        <taxon>Mycena</taxon>
    </lineage>
</organism>
<name>A0ABQ0KX31_MYCCL</name>
<accession>A0ABQ0KX31</accession>
<evidence type="ECO:0000313" key="1">
    <source>
        <dbReference type="EMBL" id="GAT43390.1"/>
    </source>
</evidence>
<gene>
    <name evidence="1" type="ORF">MCHLO_01072</name>
</gene>
<dbReference type="Proteomes" id="UP000815677">
    <property type="component" value="Unassembled WGS sequence"/>
</dbReference>
<reference evidence="1" key="1">
    <citation type="submission" date="2014-09" db="EMBL/GenBank/DDBJ databases">
        <title>Genome sequence of the luminous mushroom Mycena chlorophos for searching fungal bioluminescence genes.</title>
        <authorList>
            <person name="Tanaka Y."/>
            <person name="Kasuga D."/>
            <person name="Oba Y."/>
            <person name="Hase S."/>
            <person name="Sato K."/>
            <person name="Oba Y."/>
            <person name="Sakakibara Y."/>
        </authorList>
    </citation>
    <scope>NUCLEOTIDE SEQUENCE</scope>
</reference>
<evidence type="ECO:0000313" key="2">
    <source>
        <dbReference type="Proteomes" id="UP000815677"/>
    </source>
</evidence>
<proteinExistence type="predicted"/>